<comment type="subcellular location">
    <subcellularLocation>
        <location evidence="1">Cell outer membrane</location>
    </subcellularLocation>
</comment>
<evidence type="ECO:0000313" key="8">
    <source>
        <dbReference type="Proteomes" id="UP000245391"/>
    </source>
</evidence>
<evidence type="ECO:0000313" key="7">
    <source>
        <dbReference type="EMBL" id="PWS33771.1"/>
    </source>
</evidence>
<dbReference type="GO" id="GO:0015562">
    <property type="term" value="F:efflux transmembrane transporter activity"/>
    <property type="evidence" value="ECO:0007669"/>
    <property type="project" value="InterPro"/>
</dbReference>
<gene>
    <name evidence="7" type="ORF">DF947_03945</name>
</gene>
<keyword evidence="2" id="KW-1134">Transmembrane beta strand</keyword>
<evidence type="ECO:0008006" key="9">
    <source>
        <dbReference type="Google" id="ProtNLM"/>
    </source>
</evidence>
<evidence type="ECO:0000256" key="3">
    <source>
        <dbReference type="ARBA" id="ARBA00022692"/>
    </source>
</evidence>
<proteinExistence type="predicted"/>
<dbReference type="SUPFAM" id="SSF56954">
    <property type="entry name" value="Outer membrane efflux proteins (OEP)"/>
    <property type="match status" value="1"/>
</dbReference>
<evidence type="ECO:0000256" key="6">
    <source>
        <dbReference type="SAM" id="SignalP"/>
    </source>
</evidence>
<dbReference type="GO" id="GO:0015288">
    <property type="term" value="F:porin activity"/>
    <property type="evidence" value="ECO:0007669"/>
    <property type="project" value="TreeGrafter"/>
</dbReference>
<dbReference type="GO" id="GO:1990281">
    <property type="term" value="C:efflux pump complex"/>
    <property type="evidence" value="ECO:0007669"/>
    <property type="project" value="TreeGrafter"/>
</dbReference>
<feature type="chain" id="PRO_5016332919" description="TolC family protein" evidence="6">
    <location>
        <begin position="22"/>
        <end position="226"/>
    </location>
</feature>
<protein>
    <recommendedName>
        <fullName evidence="9">TolC family protein</fullName>
    </recommendedName>
</protein>
<sequence length="226" mass="25735">MKNLFKIALTALMLLSVESYAQESIIPEIKYADLEKYIDLAKQNYIKMKIQDAKTESIKTAIPIAAVSYLDPFNGSYFYRPTGKTVIDPVNPYNVNGFQAGINLNLGAYLQKPFQARKAKLDYKVAQLEQKDNEIQVTLEVKKRYYDYIQQIAALKIYTQSAQDSKSVAESLRNKFEKGEITLEAYNQSRINQTNAFTSKIQAESSYLKAKDLLEEIVGQKLSDIK</sequence>
<evidence type="ECO:0000256" key="4">
    <source>
        <dbReference type="ARBA" id="ARBA00023136"/>
    </source>
</evidence>
<keyword evidence="8" id="KW-1185">Reference proteome</keyword>
<dbReference type="EMBL" id="QGNY01000001">
    <property type="protein sequence ID" value="PWS33771.1"/>
    <property type="molecule type" value="Genomic_DNA"/>
</dbReference>
<dbReference type="OrthoDB" id="793488at2"/>
<accession>A0A317F3L8</accession>
<reference evidence="8" key="1">
    <citation type="submission" date="2018-05" db="EMBL/GenBank/DDBJ databases">
        <title>Pedobacter paludis sp. nov., isolated from wetland soil.</title>
        <authorList>
            <person name="Zhang Y."/>
        </authorList>
    </citation>
    <scope>NUCLEOTIDE SEQUENCE [LARGE SCALE GENOMIC DNA]</scope>
    <source>
        <strain evidence="8">R-8</strain>
    </source>
</reference>
<dbReference type="PANTHER" id="PTHR30026">
    <property type="entry name" value="OUTER MEMBRANE PROTEIN TOLC"/>
    <property type="match status" value="1"/>
</dbReference>
<evidence type="ECO:0000256" key="5">
    <source>
        <dbReference type="ARBA" id="ARBA00023237"/>
    </source>
</evidence>
<feature type="signal peptide" evidence="6">
    <location>
        <begin position="1"/>
        <end position="21"/>
    </location>
</feature>
<evidence type="ECO:0000256" key="1">
    <source>
        <dbReference type="ARBA" id="ARBA00004442"/>
    </source>
</evidence>
<name>A0A317F3L8_9SPHI</name>
<dbReference type="Proteomes" id="UP000245391">
    <property type="component" value="Unassembled WGS sequence"/>
</dbReference>
<dbReference type="AlphaFoldDB" id="A0A317F3L8"/>
<dbReference type="RefSeq" id="WP_109928352.1">
    <property type="nucleotide sequence ID" value="NZ_QGNY01000001.1"/>
</dbReference>
<dbReference type="InterPro" id="IPR051906">
    <property type="entry name" value="TolC-like"/>
</dbReference>
<comment type="caution">
    <text evidence="7">The sequence shown here is derived from an EMBL/GenBank/DDBJ whole genome shotgun (WGS) entry which is preliminary data.</text>
</comment>
<dbReference type="GO" id="GO:0009279">
    <property type="term" value="C:cell outer membrane"/>
    <property type="evidence" value="ECO:0007669"/>
    <property type="project" value="UniProtKB-SubCell"/>
</dbReference>
<keyword evidence="3" id="KW-0812">Transmembrane</keyword>
<dbReference type="Gene3D" id="1.20.1600.10">
    <property type="entry name" value="Outer membrane efflux proteins (OEP)"/>
    <property type="match status" value="1"/>
</dbReference>
<keyword evidence="6" id="KW-0732">Signal</keyword>
<keyword evidence="5" id="KW-0998">Cell outer membrane</keyword>
<evidence type="ECO:0000256" key="2">
    <source>
        <dbReference type="ARBA" id="ARBA00022452"/>
    </source>
</evidence>
<keyword evidence="4" id="KW-0472">Membrane</keyword>
<organism evidence="7 8">
    <name type="scientific">Pedobacter paludis</name>
    <dbReference type="NCBI Taxonomy" id="2203212"/>
    <lineage>
        <taxon>Bacteria</taxon>
        <taxon>Pseudomonadati</taxon>
        <taxon>Bacteroidota</taxon>
        <taxon>Sphingobacteriia</taxon>
        <taxon>Sphingobacteriales</taxon>
        <taxon>Sphingobacteriaceae</taxon>
        <taxon>Pedobacter</taxon>
    </lineage>
</organism>
<dbReference type="PANTHER" id="PTHR30026:SF20">
    <property type="entry name" value="OUTER MEMBRANE PROTEIN TOLC"/>
    <property type="match status" value="1"/>
</dbReference>